<gene>
    <name evidence="3" type="ORF">PHYBLDRAFT_12106</name>
</gene>
<accession>A0A167M191</accession>
<dbReference type="RefSeq" id="XP_018289547.1">
    <property type="nucleotide sequence ID" value="XM_018428779.1"/>
</dbReference>
<dbReference type="GO" id="GO:0006487">
    <property type="term" value="P:protein N-linked glycosylation"/>
    <property type="evidence" value="ECO:0007669"/>
    <property type="project" value="TreeGrafter"/>
</dbReference>
<dbReference type="STRING" id="763407.A0A167M191"/>
<dbReference type="Proteomes" id="UP000077315">
    <property type="component" value="Unassembled WGS sequence"/>
</dbReference>
<dbReference type="InterPro" id="IPR029044">
    <property type="entry name" value="Nucleotide-diphossugar_trans"/>
</dbReference>
<dbReference type="VEuPathDB" id="FungiDB:PHYBLDRAFT_12106"/>
<dbReference type="PANTHER" id="PTHR31121">
    <property type="entry name" value="ALPHA-1,2 MANNOSYLTRANSFERASE KTR1"/>
    <property type="match status" value="1"/>
</dbReference>
<dbReference type="AlphaFoldDB" id="A0A167M191"/>
<dbReference type="InterPro" id="IPR002685">
    <property type="entry name" value="Glyco_trans_15"/>
</dbReference>
<dbReference type="GO" id="GO:0016020">
    <property type="term" value="C:membrane"/>
    <property type="evidence" value="ECO:0007669"/>
    <property type="project" value="InterPro"/>
</dbReference>
<dbReference type="Gene3D" id="3.90.550.10">
    <property type="entry name" value="Spore Coat Polysaccharide Biosynthesis Protein SpsA, Chain A"/>
    <property type="match status" value="1"/>
</dbReference>
<evidence type="ECO:0000256" key="1">
    <source>
        <dbReference type="ARBA" id="ARBA00007677"/>
    </source>
</evidence>
<organism evidence="3 4">
    <name type="scientific">Phycomyces blakesleeanus (strain ATCC 8743b / DSM 1359 / FGSC 10004 / NBRC 33097 / NRRL 1555)</name>
    <dbReference type="NCBI Taxonomy" id="763407"/>
    <lineage>
        <taxon>Eukaryota</taxon>
        <taxon>Fungi</taxon>
        <taxon>Fungi incertae sedis</taxon>
        <taxon>Mucoromycota</taxon>
        <taxon>Mucoromycotina</taxon>
        <taxon>Mucoromycetes</taxon>
        <taxon>Mucorales</taxon>
        <taxon>Phycomycetaceae</taxon>
        <taxon>Phycomyces</taxon>
    </lineage>
</organism>
<evidence type="ECO:0000313" key="4">
    <source>
        <dbReference type="Proteomes" id="UP000077315"/>
    </source>
</evidence>
<proteinExistence type="inferred from homology"/>
<dbReference type="InParanoid" id="A0A167M191"/>
<keyword evidence="4" id="KW-1185">Reference proteome</keyword>
<feature type="non-terminal residue" evidence="3">
    <location>
        <position position="1"/>
    </location>
</feature>
<dbReference type="EMBL" id="KV440985">
    <property type="protein sequence ID" value="OAD71507.1"/>
    <property type="molecule type" value="Genomic_DNA"/>
</dbReference>
<dbReference type="OrthoDB" id="439943at2759"/>
<dbReference type="SUPFAM" id="SSF53448">
    <property type="entry name" value="Nucleotide-diphospho-sugar transferases"/>
    <property type="match status" value="1"/>
</dbReference>
<dbReference type="PANTHER" id="PTHR31121:SF6">
    <property type="entry name" value="ALPHA-1,2 MANNOSYLTRANSFERASE KTR1"/>
    <property type="match status" value="1"/>
</dbReference>
<dbReference type="FunFam" id="3.90.550.10:FF:000051">
    <property type="entry name" value="Alpha-1,2-mannosyltransferase (Ktr4)"/>
    <property type="match status" value="1"/>
</dbReference>
<protein>
    <submittedName>
        <fullName evidence="3">Glycosyltransferase family 15 protein</fullName>
    </submittedName>
</protein>
<reference evidence="4" key="1">
    <citation type="submission" date="2015-06" db="EMBL/GenBank/DDBJ databases">
        <title>Expansion of signal transduction pathways in fungi by whole-genome duplication.</title>
        <authorList>
            <consortium name="DOE Joint Genome Institute"/>
            <person name="Corrochano L.M."/>
            <person name="Kuo A."/>
            <person name="Marcet-Houben M."/>
            <person name="Polaino S."/>
            <person name="Salamov A."/>
            <person name="Villalobos J.M."/>
            <person name="Alvarez M.I."/>
            <person name="Avalos J."/>
            <person name="Benito E.P."/>
            <person name="Benoit I."/>
            <person name="Burger G."/>
            <person name="Camino L.P."/>
            <person name="Canovas D."/>
            <person name="Cerda-Olmedo E."/>
            <person name="Cheng J.-F."/>
            <person name="Dominguez A."/>
            <person name="Elias M."/>
            <person name="Eslava A.P."/>
            <person name="Glaser F."/>
            <person name="Grimwood J."/>
            <person name="Gutierrez G."/>
            <person name="Heitman J."/>
            <person name="Henrissat B."/>
            <person name="Iturriaga E.A."/>
            <person name="Lang B.F."/>
            <person name="Lavin J.L."/>
            <person name="Lee S."/>
            <person name="Li W."/>
            <person name="Lindquist E."/>
            <person name="Lopez-Garcia S."/>
            <person name="Luque E.M."/>
            <person name="Marcos A.T."/>
            <person name="Martin J."/>
            <person name="McCluskey K."/>
            <person name="Medina H.R."/>
            <person name="Miralles-Duran A."/>
            <person name="Miyazaki A."/>
            <person name="Munoz-Torres E."/>
            <person name="Oguiza J.A."/>
            <person name="Ohm R."/>
            <person name="Olmedo M."/>
            <person name="Orejas M."/>
            <person name="Ortiz-Castellanos L."/>
            <person name="Pisabarro A.G."/>
            <person name="Rodriguez-Romero J."/>
            <person name="Ruiz-Herrera J."/>
            <person name="Ruiz-Vazquez R."/>
            <person name="Sanz C."/>
            <person name="Schackwitz W."/>
            <person name="Schmutz J."/>
            <person name="Shahriari M."/>
            <person name="Shelest E."/>
            <person name="Silva-Franco F."/>
            <person name="Soanes D."/>
            <person name="Syed K."/>
            <person name="Tagua V.G."/>
            <person name="Talbot N.J."/>
            <person name="Thon M."/>
            <person name="De vries R.P."/>
            <person name="Wiebenga A."/>
            <person name="Yadav J.S."/>
            <person name="Braun E.L."/>
            <person name="Baker S."/>
            <person name="Garre V."/>
            <person name="Horwitz B."/>
            <person name="Torres-Martinez S."/>
            <person name="Idnurm A."/>
            <person name="Herrera-Estrella A."/>
            <person name="Gabaldon T."/>
            <person name="Grigoriev I.V."/>
        </authorList>
    </citation>
    <scope>NUCLEOTIDE SEQUENCE [LARGE SCALE GENOMIC DNA]</scope>
    <source>
        <strain evidence="4">NRRL 1555(-)</strain>
    </source>
</reference>
<name>A0A167M191_PHYB8</name>
<evidence type="ECO:0000313" key="3">
    <source>
        <dbReference type="EMBL" id="OAD71507.1"/>
    </source>
</evidence>
<keyword evidence="2 3" id="KW-0808">Transferase</keyword>
<dbReference type="GO" id="GO:0000026">
    <property type="term" value="F:alpha-1,2-mannosyltransferase activity"/>
    <property type="evidence" value="ECO:0007669"/>
    <property type="project" value="TreeGrafter"/>
</dbReference>
<dbReference type="GeneID" id="28989685"/>
<dbReference type="Pfam" id="PF01793">
    <property type="entry name" value="Glyco_transf_15"/>
    <property type="match status" value="1"/>
</dbReference>
<comment type="similarity">
    <text evidence="1">Belongs to the glycosyltransferase 15 family.</text>
</comment>
<sequence length="273" mass="32675">ERVKAVIVILVRNNELEPMRRTLREFEDRFNRKYGYPYVFLNDVPFTKEFKIAVTALTNAPIKFGLIPEEMWSIPDWVDEPKVHEQLADYEARNILYGGSLSYRHMCRFNSGWFYRHPLLKNYDYYWRVEPGVHFYCDLNYDPFKYMQDNGKEYGFTITLQEIPQTIPTLWDHTMKFAHANNIDTSFLSFFGSPDGGYNMCHFWSNFEIASLKLWRDDRYQAYYDYLDSTGNFFYERWGDAIVHSLAAGLFLNKTQVHFFNDIGYKHDIFTHC</sequence>
<evidence type="ECO:0000256" key="2">
    <source>
        <dbReference type="ARBA" id="ARBA00022679"/>
    </source>
</evidence>
<dbReference type="GO" id="GO:0000032">
    <property type="term" value="P:cell wall mannoprotein biosynthetic process"/>
    <property type="evidence" value="ECO:0007669"/>
    <property type="project" value="TreeGrafter"/>
</dbReference>
<dbReference type="GO" id="GO:0005794">
    <property type="term" value="C:Golgi apparatus"/>
    <property type="evidence" value="ECO:0007669"/>
    <property type="project" value="TreeGrafter"/>
</dbReference>
<feature type="non-terminal residue" evidence="3">
    <location>
        <position position="273"/>
    </location>
</feature>